<dbReference type="PROSITE" id="PS51178">
    <property type="entry name" value="PASTA"/>
    <property type="match status" value="3"/>
</dbReference>
<feature type="domain" description="PASTA" evidence="13">
    <location>
        <begin position="515"/>
        <end position="586"/>
    </location>
</feature>
<evidence type="ECO:0000256" key="11">
    <source>
        <dbReference type="SAM" id="Phobius"/>
    </source>
</evidence>
<feature type="compositionally biased region" description="Polar residues" evidence="10">
    <location>
        <begin position="701"/>
        <end position="723"/>
    </location>
</feature>
<feature type="compositionally biased region" description="Low complexity" evidence="10">
    <location>
        <begin position="678"/>
        <end position="700"/>
    </location>
</feature>
<dbReference type="EMBL" id="DWWA01000016">
    <property type="protein sequence ID" value="HJC71638.1"/>
    <property type="molecule type" value="Genomic_DNA"/>
</dbReference>
<dbReference type="Pfam" id="PF03793">
    <property type="entry name" value="PASTA"/>
    <property type="match status" value="3"/>
</dbReference>
<dbReference type="PROSITE" id="PS00108">
    <property type="entry name" value="PROTEIN_KINASE_ST"/>
    <property type="match status" value="1"/>
</dbReference>
<reference evidence="14" key="2">
    <citation type="submission" date="2021-04" db="EMBL/GenBank/DDBJ databases">
        <authorList>
            <person name="Gilroy R."/>
        </authorList>
    </citation>
    <scope>NUCLEOTIDE SEQUENCE</scope>
    <source>
        <strain evidence="14">5933</strain>
    </source>
</reference>
<feature type="transmembrane region" description="Helical" evidence="11">
    <location>
        <begin position="343"/>
        <end position="367"/>
    </location>
</feature>
<feature type="domain" description="PASTA" evidence="13">
    <location>
        <begin position="377"/>
        <end position="443"/>
    </location>
</feature>
<dbReference type="CDD" id="cd14014">
    <property type="entry name" value="STKc_PknB_like"/>
    <property type="match status" value="1"/>
</dbReference>
<dbReference type="FunFam" id="1.10.510.10:FF:000021">
    <property type="entry name" value="Serine/threonine protein kinase"/>
    <property type="match status" value="1"/>
</dbReference>
<evidence type="ECO:0000256" key="1">
    <source>
        <dbReference type="ARBA" id="ARBA00012513"/>
    </source>
</evidence>
<dbReference type="Gene3D" id="3.30.200.20">
    <property type="entry name" value="Phosphorylase Kinase, domain 1"/>
    <property type="match status" value="1"/>
</dbReference>
<evidence type="ECO:0000256" key="5">
    <source>
        <dbReference type="ARBA" id="ARBA00022777"/>
    </source>
</evidence>
<proteinExistence type="predicted"/>
<evidence type="ECO:0000256" key="10">
    <source>
        <dbReference type="SAM" id="MobiDB-lite"/>
    </source>
</evidence>
<name>A0A9D2TK15_9FIRM</name>
<keyword evidence="4 9" id="KW-0547">Nucleotide-binding</keyword>
<evidence type="ECO:0000313" key="14">
    <source>
        <dbReference type="EMBL" id="HJC71638.1"/>
    </source>
</evidence>
<dbReference type="NCBIfam" id="NF033483">
    <property type="entry name" value="PknB_PASTA_kin"/>
    <property type="match status" value="1"/>
</dbReference>
<keyword evidence="11" id="KW-0472">Membrane</keyword>
<dbReference type="GO" id="GO:0005524">
    <property type="term" value="F:ATP binding"/>
    <property type="evidence" value="ECO:0007669"/>
    <property type="project" value="UniProtKB-UniRule"/>
</dbReference>
<comment type="catalytic activity">
    <reaction evidence="8">
        <text>L-seryl-[protein] + ATP = O-phospho-L-seryl-[protein] + ADP + H(+)</text>
        <dbReference type="Rhea" id="RHEA:17989"/>
        <dbReference type="Rhea" id="RHEA-COMP:9863"/>
        <dbReference type="Rhea" id="RHEA-COMP:11604"/>
        <dbReference type="ChEBI" id="CHEBI:15378"/>
        <dbReference type="ChEBI" id="CHEBI:29999"/>
        <dbReference type="ChEBI" id="CHEBI:30616"/>
        <dbReference type="ChEBI" id="CHEBI:83421"/>
        <dbReference type="ChEBI" id="CHEBI:456216"/>
        <dbReference type="EC" id="2.7.11.1"/>
    </reaction>
</comment>
<dbReference type="Proteomes" id="UP000823918">
    <property type="component" value="Unassembled WGS sequence"/>
</dbReference>
<feature type="binding site" evidence="9">
    <location>
        <position position="42"/>
    </location>
    <ligand>
        <name>ATP</name>
        <dbReference type="ChEBI" id="CHEBI:30616"/>
    </ligand>
</feature>
<keyword evidence="3" id="KW-0808">Transferase</keyword>
<dbReference type="Gene3D" id="3.30.10.20">
    <property type="match status" value="3"/>
</dbReference>
<dbReference type="PROSITE" id="PS50011">
    <property type="entry name" value="PROTEIN_KINASE_DOM"/>
    <property type="match status" value="1"/>
</dbReference>
<comment type="caution">
    <text evidence="14">The sequence shown here is derived from an EMBL/GenBank/DDBJ whole genome shotgun (WGS) entry which is preliminary data.</text>
</comment>
<evidence type="ECO:0000313" key="15">
    <source>
        <dbReference type="Proteomes" id="UP000823918"/>
    </source>
</evidence>
<reference evidence="14" key="1">
    <citation type="journal article" date="2021" name="PeerJ">
        <title>Extensive microbial diversity within the chicken gut microbiome revealed by metagenomics and culture.</title>
        <authorList>
            <person name="Gilroy R."/>
            <person name="Ravi A."/>
            <person name="Getino M."/>
            <person name="Pursley I."/>
            <person name="Horton D.L."/>
            <person name="Alikhan N.F."/>
            <person name="Baker D."/>
            <person name="Gharbi K."/>
            <person name="Hall N."/>
            <person name="Watson M."/>
            <person name="Adriaenssens E.M."/>
            <person name="Foster-Nyarko E."/>
            <person name="Jarju S."/>
            <person name="Secka A."/>
            <person name="Antonio M."/>
            <person name="Oren A."/>
            <person name="Chaudhuri R.R."/>
            <person name="La Ragione R."/>
            <person name="Hildebrand F."/>
            <person name="Pallen M.J."/>
        </authorList>
    </citation>
    <scope>NUCLEOTIDE SEQUENCE</scope>
    <source>
        <strain evidence="14">5933</strain>
    </source>
</reference>
<evidence type="ECO:0000256" key="4">
    <source>
        <dbReference type="ARBA" id="ARBA00022741"/>
    </source>
</evidence>
<dbReference type="SMART" id="SM00220">
    <property type="entry name" value="S_TKc"/>
    <property type="match status" value="1"/>
</dbReference>
<sequence>MDNLIHRSLEGRYRIEQLLGAGGMANVYKGTDMQTGKLVAVKVLKQEYVNNPDLVRRFKNEAKAISLLNHPNITKVYDVSVSDELQYIVMEYIEGITLKEYMEYRAKALTYKETVHFIMQILAALQHAHDKGIVHRDIKPQNIMLLADGTIKVMDFGIARFSRSESRTITDKAIGSVHYISPEQARGNPTDLRADLYSVGVMMYEMLSGTLPFESDSPVSVAIKQISEEAKPLRELNPAVPEALAAITARAMAKDPAERYPSAREMMADLEEFKKNPNSAKRGLRPQPSPPQADEPTRCMPAVQEKENAHDSSENMDRTRVTGVKPVTQKKKTAPKQAKKRSLFLPILAGVAVAFAIGAAILVAVIFNSSSSNLFKEHQDVELPNFTNTSIDDVLSNDAYDGFTFEKIEQYNGEVEQGVIFNQSPKPPKTVKDNATIKLYVSKGAQMVSLPNLIGKTKTEAMKVLSESGIVFRIETEQTKETTPGNVLRMDPAPGTQVKAGSSEDSVVLVVSREEIERYQIPSFVGQLVDDVKAKLNDYTQNPQNFRIGTVTEQENTAPKGTILSQTPTEGTEAIKGSAINVVVSSGVVPMTRHVTVVFDETVDEGVWSLVLDGGTTVTHPTVAGIAGNWEVDFTDTGAKLLTLLNPAGVPVHVTSVNFGPDGINVVVGPIGGSTPRPGDSSQSQPGGDSNQGNQGDSGQTQPGGAPNQNPGDAGQATTTPTS</sequence>
<organism evidence="14 15">
    <name type="scientific">Candidatus Ruthenibacterium merdavium</name>
    <dbReference type="NCBI Taxonomy" id="2838752"/>
    <lineage>
        <taxon>Bacteria</taxon>
        <taxon>Bacillati</taxon>
        <taxon>Bacillota</taxon>
        <taxon>Clostridia</taxon>
        <taxon>Eubacteriales</taxon>
        <taxon>Oscillospiraceae</taxon>
        <taxon>Ruthenibacterium</taxon>
    </lineage>
</organism>
<dbReference type="InterPro" id="IPR017441">
    <property type="entry name" value="Protein_kinase_ATP_BS"/>
</dbReference>
<dbReference type="PANTHER" id="PTHR43289:SF34">
    <property type="entry name" value="SERINE_THREONINE-PROTEIN KINASE YBDM-RELATED"/>
    <property type="match status" value="1"/>
</dbReference>
<dbReference type="InterPro" id="IPR011009">
    <property type="entry name" value="Kinase-like_dom_sf"/>
</dbReference>
<protein>
    <recommendedName>
        <fullName evidence="1">non-specific serine/threonine protein kinase</fullName>
        <ecNumber evidence="1">2.7.11.1</ecNumber>
    </recommendedName>
</protein>
<feature type="region of interest" description="Disordered" evidence="10">
    <location>
        <begin position="668"/>
        <end position="723"/>
    </location>
</feature>
<dbReference type="InterPro" id="IPR000719">
    <property type="entry name" value="Prot_kinase_dom"/>
</dbReference>
<dbReference type="PANTHER" id="PTHR43289">
    <property type="entry name" value="MITOGEN-ACTIVATED PROTEIN KINASE KINASE KINASE 20-RELATED"/>
    <property type="match status" value="1"/>
</dbReference>
<dbReference type="InterPro" id="IPR008271">
    <property type="entry name" value="Ser/Thr_kinase_AS"/>
</dbReference>
<dbReference type="SMART" id="SM00740">
    <property type="entry name" value="PASTA"/>
    <property type="match status" value="3"/>
</dbReference>
<keyword evidence="2" id="KW-0723">Serine/threonine-protein kinase</keyword>
<evidence type="ECO:0000256" key="2">
    <source>
        <dbReference type="ARBA" id="ARBA00022527"/>
    </source>
</evidence>
<evidence type="ECO:0000256" key="9">
    <source>
        <dbReference type="PROSITE-ProRule" id="PRU10141"/>
    </source>
</evidence>
<feature type="region of interest" description="Disordered" evidence="10">
    <location>
        <begin position="275"/>
        <end position="298"/>
    </location>
</feature>
<dbReference type="EC" id="2.7.11.1" evidence="1"/>
<keyword evidence="6 9" id="KW-0067">ATP-binding</keyword>
<evidence type="ECO:0000259" key="13">
    <source>
        <dbReference type="PROSITE" id="PS51178"/>
    </source>
</evidence>
<dbReference type="SUPFAM" id="SSF56112">
    <property type="entry name" value="Protein kinase-like (PK-like)"/>
    <property type="match status" value="1"/>
</dbReference>
<comment type="catalytic activity">
    <reaction evidence="7">
        <text>L-threonyl-[protein] + ATP = O-phospho-L-threonyl-[protein] + ADP + H(+)</text>
        <dbReference type="Rhea" id="RHEA:46608"/>
        <dbReference type="Rhea" id="RHEA-COMP:11060"/>
        <dbReference type="Rhea" id="RHEA-COMP:11605"/>
        <dbReference type="ChEBI" id="CHEBI:15378"/>
        <dbReference type="ChEBI" id="CHEBI:30013"/>
        <dbReference type="ChEBI" id="CHEBI:30616"/>
        <dbReference type="ChEBI" id="CHEBI:61977"/>
        <dbReference type="ChEBI" id="CHEBI:456216"/>
        <dbReference type="EC" id="2.7.11.1"/>
    </reaction>
</comment>
<evidence type="ECO:0000259" key="12">
    <source>
        <dbReference type="PROSITE" id="PS50011"/>
    </source>
</evidence>
<dbReference type="InterPro" id="IPR005543">
    <property type="entry name" value="PASTA_dom"/>
</dbReference>
<dbReference type="AlphaFoldDB" id="A0A9D2TK15"/>
<accession>A0A9D2TK15</accession>
<dbReference type="PROSITE" id="PS00107">
    <property type="entry name" value="PROTEIN_KINASE_ATP"/>
    <property type="match status" value="1"/>
</dbReference>
<dbReference type="CDD" id="cd06577">
    <property type="entry name" value="PASTA_pknB"/>
    <property type="match status" value="3"/>
</dbReference>
<dbReference type="GO" id="GO:0004674">
    <property type="term" value="F:protein serine/threonine kinase activity"/>
    <property type="evidence" value="ECO:0007669"/>
    <property type="project" value="UniProtKB-KW"/>
</dbReference>
<dbReference type="Pfam" id="PF00069">
    <property type="entry name" value="Pkinase"/>
    <property type="match status" value="1"/>
</dbReference>
<keyword evidence="5 14" id="KW-0418">Kinase</keyword>
<evidence type="ECO:0000256" key="6">
    <source>
        <dbReference type="ARBA" id="ARBA00022840"/>
    </source>
</evidence>
<evidence type="ECO:0000256" key="8">
    <source>
        <dbReference type="ARBA" id="ARBA00048679"/>
    </source>
</evidence>
<evidence type="ECO:0000256" key="3">
    <source>
        <dbReference type="ARBA" id="ARBA00022679"/>
    </source>
</evidence>
<keyword evidence="11" id="KW-1133">Transmembrane helix</keyword>
<evidence type="ECO:0000256" key="7">
    <source>
        <dbReference type="ARBA" id="ARBA00047899"/>
    </source>
</evidence>
<feature type="domain" description="PASTA" evidence="13">
    <location>
        <begin position="444"/>
        <end position="513"/>
    </location>
</feature>
<feature type="domain" description="Protein kinase" evidence="12">
    <location>
        <begin position="13"/>
        <end position="274"/>
    </location>
</feature>
<dbReference type="Gene3D" id="1.10.510.10">
    <property type="entry name" value="Transferase(Phosphotransferase) domain 1"/>
    <property type="match status" value="1"/>
</dbReference>
<gene>
    <name evidence="14" type="primary">pknB</name>
    <name evidence="14" type="ORF">H9698_02430</name>
</gene>
<keyword evidence="11" id="KW-0812">Transmembrane</keyword>